<evidence type="ECO:0000313" key="4">
    <source>
        <dbReference type="Proteomes" id="UP000243451"/>
    </source>
</evidence>
<dbReference type="Gene3D" id="1.10.150.240">
    <property type="entry name" value="Putative phosphatase, domain 2"/>
    <property type="match status" value="1"/>
</dbReference>
<dbReference type="SFLD" id="SFLDG01129">
    <property type="entry name" value="C1.5:_HAD__Beta-PGM__Phosphata"/>
    <property type="match status" value="1"/>
</dbReference>
<keyword evidence="3" id="KW-0378">Hydrolase</keyword>
<dbReference type="PANTHER" id="PTHR43434:SF24">
    <property type="entry name" value="HYDROLASE-RELATED"/>
    <property type="match status" value="1"/>
</dbReference>
<dbReference type="InterPro" id="IPR023198">
    <property type="entry name" value="PGP-like_dom2"/>
</dbReference>
<dbReference type="EMBL" id="PPSK01000004">
    <property type="protein sequence ID" value="POB04590.1"/>
    <property type="molecule type" value="Genomic_DNA"/>
</dbReference>
<dbReference type="GO" id="GO:0008967">
    <property type="term" value="F:phosphoglycolate phosphatase activity"/>
    <property type="evidence" value="ECO:0007669"/>
    <property type="project" value="TreeGrafter"/>
</dbReference>
<gene>
    <name evidence="3" type="ORF">C1949_06370</name>
</gene>
<organism evidence="3 4">
    <name type="scientific">Halopseudomonas oceani</name>
    <dbReference type="NCBI Taxonomy" id="1708783"/>
    <lineage>
        <taxon>Bacteria</taxon>
        <taxon>Pseudomonadati</taxon>
        <taxon>Pseudomonadota</taxon>
        <taxon>Gammaproteobacteria</taxon>
        <taxon>Pseudomonadales</taxon>
        <taxon>Pseudomonadaceae</taxon>
        <taxon>Halopseudomonas</taxon>
    </lineage>
</organism>
<dbReference type="PANTHER" id="PTHR43434">
    <property type="entry name" value="PHOSPHOGLYCOLATE PHOSPHATASE"/>
    <property type="match status" value="1"/>
</dbReference>
<keyword evidence="4" id="KW-1185">Reference proteome</keyword>
<comment type="cofactor">
    <cofactor evidence="1">
        <name>Mg(2+)</name>
        <dbReference type="ChEBI" id="CHEBI:18420"/>
    </cofactor>
</comment>
<dbReference type="OrthoDB" id="9782449at2"/>
<dbReference type="AlphaFoldDB" id="A0A2P4EX94"/>
<dbReference type="GO" id="GO:0005829">
    <property type="term" value="C:cytosol"/>
    <property type="evidence" value="ECO:0007669"/>
    <property type="project" value="TreeGrafter"/>
</dbReference>
<evidence type="ECO:0000256" key="1">
    <source>
        <dbReference type="ARBA" id="ARBA00001946"/>
    </source>
</evidence>
<sequence length="223" mass="24085">MPVIDTLIFDWDGTLADSVGHIVRAMQAAAEAVGLNVPSAHAVRGIIGLALPEAAEVLFPRDRHLATAVVEAYRDFYLSGEQVPVGLFPGVREALDDWRAQGFQLAVATGKGRKGLARILEQHQMLDYFDATRCADESVSKPDPTMLHQLVGELDTSASRALMVGDSGFDIQMAHNAGMRALAVSYGAQSKEQLLALSPLHCIDEFAELPVWLRTQGVVAAHK</sequence>
<dbReference type="InterPro" id="IPR036412">
    <property type="entry name" value="HAD-like_sf"/>
</dbReference>
<dbReference type="GO" id="GO:0046872">
    <property type="term" value="F:metal ion binding"/>
    <property type="evidence" value="ECO:0007669"/>
    <property type="project" value="UniProtKB-KW"/>
</dbReference>
<dbReference type="SUPFAM" id="SSF56784">
    <property type="entry name" value="HAD-like"/>
    <property type="match status" value="1"/>
</dbReference>
<comment type="caution">
    <text evidence="3">The sequence shown here is derived from an EMBL/GenBank/DDBJ whole genome shotgun (WGS) entry which is preliminary data.</text>
</comment>
<evidence type="ECO:0000313" key="3">
    <source>
        <dbReference type="EMBL" id="POB04590.1"/>
    </source>
</evidence>
<protein>
    <submittedName>
        <fullName evidence="3">HAD family hydrolase</fullName>
    </submittedName>
</protein>
<dbReference type="RefSeq" id="WP_104737633.1">
    <property type="nucleotide sequence ID" value="NZ_BMHR01000003.1"/>
</dbReference>
<dbReference type="NCBIfam" id="TIGR01509">
    <property type="entry name" value="HAD-SF-IA-v3"/>
    <property type="match status" value="1"/>
</dbReference>
<dbReference type="InterPro" id="IPR023214">
    <property type="entry name" value="HAD_sf"/>
</dbReference>
<dbReference type="GO" id="GO:0006281">
    <property type="term" value="P:DNA repair"/>
    <property type="evidence" value="ECO:0007669"/>
    <property type="project" value="TreeGrafter"/>
</dbReference>
<dbReference type="Gene3D" id="3.40.50.1000">
    <property type="entry name" value="HAD superfamily/HAD-like"/>
    <property type="match status" value="1"/>
</dbReference>
<reference evidence="3 4" key="1">
    <citation type="submission" date="2018-01" db="EMBL/GenBank/DDBJ databases">
        <title>Draft genome of the type strain Pseudomonas oceani DSM 100277 isolated from the deep water in Okinawa trough, northwestern Pacific Ocean.</title>
        <authorList>
            <person name="Gomila M."/>
            <person name="Mulet M."/>
            <person name="Garcia-Valdes E."/>
            <person name="Lalucat J."/>
        </authorList>
    </citation>
    <scope>NUCLEOTIDE SEQUENCE [LARGE SCALE GENOMIC DNA]</scope>
    <source>
        <strain evidence="3 4">DSM 100277</strain>
    </source>
</reference>
<dbReference type="InterPro" id="IPR050155">
    <property type="entry name" value="HAD-like_hydrolase_sf"/>
</dbReference>
<dbReference type="NCBIfam" id="TIGR01549">
    <property type="entry name" value="HAD-SF-IA-v1"/>
    <property type="match status" value="1"/>
</dbReference>
<evidence type="ECO:0000256" key="2">
    <source>
        <dbReference type="ARBA" id="ARBA00022723"/>
    </source>
</evidence>
<dbReference type="InterPro" id="IPR041492">
    <property type="entry name" value="HAD_2"/>
</dbReference>
<accession>A0A2P4EX94</accession>
<dbReference type="InterPro" id="IPR006439">
    <property type="entry name" value="HAD-SF_hydro_IA"/>
</dbReference>
<name>A0A2P4EX94_9GAMM</name>
<dbReference type="Pfam" id="PF13419">
    <property type="entry name" value="HAD_2"/>
    <property type="match status" value="1"/>
</dbReference>
<dbReference type="SFLD" id="SFLDS00003">
    <property type="entry name" value="Haloacid_Dehalogenase"/>
    <property type="match status" value="1"/>
</dbReference>
<keyword evidence="2" id="KW-0479">Metal-binding</keyword>
<proteinExistence type="predicted"/>
<dbReference type="Proteomes" id="UP000243451">
    <property type="component" value="Unassembled WGS sequence"/>
</dbReference>
<dbReference type="SFLD" id="SFLDG01135">
    <property type="entry name" value="C1.5.6:_HAD__Beta-PGM__Phospha"/>
    <property type="match status" value="1"/>
</dbReference>